<evidence type="ECO:0000259" key="2">
    <source>
        <dbReference type="Pfam" id="PF03732"/>
    </source>
</evidence>
<gene>
    <name evidence="3" type="ORF">BG011_003000</name>
</gene>
<accession>A0A9P6TUT2</accession>
<evidence type="ECO:0000256" key="1">
    <source>
        <dbReference type="SAM" id="MobiDB-lite"/>
    </source>
</evidence>
<dbReference type="InterPro" id="IPR005162">
    <property type="entry name" value="Retrotrans_gag_dom"/>
</dbReference>
<organism evidence="3 4">
    <name type="scientific">Mortierella polycephala</name>
    <dbReference type="NCBI Taxonomy" id="41804"/>
    <lineage>
        <taxon>Eukaryota</taxon>
        <taxon>Fungi</taxon>
        <taxon>Fungi incertae sedis</taxon>
        <taxon>Mucoromycota</taxon>
        <taxon>Mortierellomycotina</taxon>
        <taxon>Mortierellomycetes</taxon>
        <taxon>Mortierellales</taxon>
        <taxon>Mortierellaceae</taxon>
        <taxon>Mortierella</taxon>
    </lineage>
</organism>
<sequence>MSDNPSTTIQDASSQATSAHATSDATPAQAPDPVSVFSAPTTTTIVMPSNYRMRPPMPYEGQRDGFLCEAWLASLRRFLIAANIPVDQRTLHSVMYLAGTAALWWEGLRRPDSTHIDVFVALFRGAFCPRNFLESVRSELLRITMTSTLGEYVTRFRRYMAVLTPDDSNATDSLNSLGRSAFIAGLPDDLKRNLYAQLDLNTTPIDTVINVAEYFDSLTSSRISAPAPAPSPSSLWPATSASHSSTAPVTAPHRDPMAMELPLVKK</sequence>
<feature type="non-terminal residue" evidence="3">
    <location>
        <position position="266"/>
    </location>
</feature>
<evidence type="ECO:0000313" key="3">
    <source>
        <dbReference type="EMBL" id="KAG0244256.1"/>
    </source>
</evidence>
<proteinExistence type="predicted"/>
<dbReference type="Proteomes" id="UP000726737">
    <property type="component" value="Unassembled WGS sequence"/>
</dbReference>
<dbReference type="AlphaFoldDB" id="A0A9P6TUT2"/>
<feature type="compositionally biased region" description="Low complexity" evidence="1">
    <location>
        <begin position="12"/>
        <end position="28"/>
    </location>
</feature>
<dbReference type="EMBL" id="JAAAJA010002026">
    <property type="protein sequence ID" value="KAG0244256.1"/>
    <property type="molecule type" value="Genomic_DNA"/>
</dbReference>
<feature type="region of interest" description="Disordered" evidence="1">
    <location>
        <begin position="226"/>
        <end position="266"/>
    </location>
</feature>
<feature type="compositionally biased region" description="Polar residues" evidence="1">
    <location>
        <begin position="1"/>
        <end position="11"/>
    </location>
</feature>
<keyword evidence="4" id="KW-1185">Reference proteome</keyword>
<evidence type="ECO:0000313" key="4">
    <source>
        <dbReference type="Proteomes" id="UP000726737"/>
    </source>
</evidence>
<protein>
    <recommendedName>
        <fullName evidence="2">Retrotransposon gag domain-containing protein</fullName>
    </recommendedName>
</protein>
<feature type="domain" description="Retrotransposon gag" evidence="2">
    <location>
        <begin position="94"/>
        <end position="164"/>
    </location>
</feature>
<feature type="region of interest" description="Disordered" evidence="1">
    <location>
        <begin position="1"/>
        <end position="36"/>
    </location>
</feature>
<feature type="compositionally biased region" description="Low complexity" evidence="1">
    <location>
        <begin position="226"/>
        <end position="251"/>
    </location>
</feature>
<comment type="caution">
    <text evidence="3">The sequence shown here is derived from an EMBL/GenBank/DDBJ whole genome shotgun (WGS) entry which is preliminary data.</text>
</comment>
<dbReference type="Pfam" id="PF03732">
    <property type="entry name" value="Retrotrans_gag"/>
    <property type="match status" value="1"/>
</dbReference>
<reference evidence="3" key="1">
    <citation type="journal article" date="2020" name="Fungal Divers.">
        <title>Resolving the Mortierellaceae phylogeny through synthesis of multi-gene phylogenetics and phylogenomics.</title>
        <authorList>
            <person name="Vandepol N."/>
            <person name="Liber J."/>
            <person name="Desiro A."/>
            <person name="Na H."/>
            <person name="Kennedy M."/>
            <person name="Barry K."/>
            <person name="Grigoriev I.V."/>
            <person name="Miller A.N."/>
            <person name="O'Donnell K."/>
            <person name="Stajich J.E."/>
            <person name="Bonito G."/>
        </authorList>
    </citation>
    <scope>NUCLEOTIDE SEQUENCE</scope>
    <source>
        <strain evidence="3">KOD948</strain>
    </source>
</reference>
<dbReference type="OrthoDB" id="2407931at2759"/>
<name>A0A9P6TUT2_9FUNG</name>